<proteinExistence type="predicted"/>
<feature type="compositionally biased region" description="Basic and acidic residues" evidence="4">
    <location>
        <begin position="260"/>
        <end position="270"/>
    </location>
</feature>
<dbReference type="SMART" id="SM00320">
    <property type="entry name" value="WD40"/>
    <property type="match status" value="3"/>
</dbReference>
<dbReference type="InterPro" id="IPR001680">
    <property type="entry name" value="WD40_rpt"/>
</dbReference>
<dbReference type="Proteomes" id="UP001211065">
    <property type="component" value="Unassembled WGS sequence"/>
</dbReference>
<evidence type="ECO:0000256" key="3">
    <source>
        <dbReference type="PROSITE-ProRule" id="PRU00221"/>
    </source>
</evidence>
<evidence type="ECO:0000256" key="4">
    <source>
        <dbReference type="SAM" id="MobiDB-lite"/>
    </source>
</evidence>
<keyword evidence="6" id="KW-1185">Reference proteome</keyword>
<name>A0AAD5Y1F6_9FUNG</name>
<dbReference type="GO" id="GO:1990234">
    <property type="term" value="C:transferase complex"/>
    <property type="evidence" value="ECO:0007669"/>
    <property type="project" value="UniProtKB-ARBA"/>
</dbReference>
<dbReference type="AlphaFoldDB" id="A0AAD5Y1F6"/>
<gene>
    <name evidence="5" type="ORF">HK099_002327</name>
</gene>
<dbReference type="PANTHER" id="PTHR22847:SF637">
    <property type="entry name" value="WD REPEAT DOMAIN 5B"/>
    <property type="match status" value="1"/>
</dbReference>
<evidence type="ECO:0000313" key="6">
    <source>
        <dbReference type="Proteomes" id="UP001211065"/>
    </source>
</evidence>
<organism evidence="5 6">
    <name type="scientific">Clydaea vesicula</name>
    <dbReference type="NCBI Taxonomy" id="447962"/>
    <lineage>
        <taxon>Eukaryota</taxon>
        <taxon>Fungi</taxon>
        <taxon>Fungi incertae sedis</taxon>
        <taxon>Chytridiomycota</taxon>
        <taxon>Chytridiomycota incertae sedis</taxon>
        <taxon>Chytridiomycetes</taxon>
        <taxon>Lobulomycetales</taxon>
        <taxon>Lobulomycetaceae</taxon>
        <taxon>Clydaea</taxon>
    </lineage>
</organism>
<dbReference type="PANTHER" id="PTHR22847">
    <property type="entry name" value="WD40 REPEAT PROTEIN"/>
    <property type="match status" value="1"/>
</dbReference>
<accession>A0AAD5Y1F6</accession>
<feature type="repeat" description="WD" evidence="3">
    <location>
        <begin position="432"/>
        <end position="473"/>
    </location>
</feature>
<feature type="region of interest" description="Disordered" evidence="4">
    <location>
        <begin position="243"/>
        <end position="291"/>
    </location>
</feature>
<dbReference type="EMBL" id="JADGJW010000176">
    <property type="protein sequence ID" value="KAJ3222424.1"/>
    <property type="molecule type" value="Genomic_DNA"/>
</dbReference>
<dbReference type="InterPro" id="IPR015943">
    <property type="entry name" value="WD40/YVTN_repeat-like_dom_sf"/>
</dbReference>
<reference evidence="5" key="1">
    <citation type="submission" date="2020-05" db="EMBL/GenBank/DDBJ databases">
        <title>Phylogenomic resolution of chytrid fungi.</title>
        <authorList>
            <person name="Stajich J.E."/>
            <person name="Amses K."/>
            <person name="Simmons R."/>
            <person name="Seto K."/>
            <person name="Myers J."/>
            <person name="Bonds A."/>
            <person name="Quandt C.A."/>
            <person name="Barry K."/>
            <person name="Liu P."/>
            <person name="Grigoriev I."/>
            <person name="Longcore J.E."/>
            <person name="James T.Y."/>
        </authorList>
    </citation>
    <scope>NUCLEOTIDE SEQUENCE</scope>
    <source>
        <strain evidence="5">JEL0476</strain>
    </source>
</reference>
<feature type="compositionally biased region" description="Acidic residues" evidence="4">
    <location>
        <begin position="271"/>
        <end position="287"/>
    </location>
</feature>
<evidence type="ECO:0008006" key="7">
    <source>
        <dbReference type="Google" id="ProtNLM"/>
    </source>
</evidence>
<keyword evidence="1 3" id="KW-0853">WD repeat</keyword>
<dbReference type="PROSITE" id="PS50082">
    <property type="entry name" value="WD_REPEATS_2"/>
    <property type="match status" value="1"/>
</dbReference>
<dbReference type="InterPro" id="IPR036322">
    <property type="entry name" value="WD40_repeat_dom_sf"/>
</dbReference>
<dbReference type="Pfam" id="PF00400">
    <property type="entry name" value="WD40"/>
    <property type="match status" value="1"/>
</dbReference>
<evidence type="ECO:0000256" key="1">
    <source>
        <dbReference type="ARBA" id="ARBA00022574"/>
    </source>
</evidence>
<comment type="caution">
    <text evidence="5">The sequence shown here is derived from an EMBL/GenBank/DDBJ whole genome shotgun (WGS) entry which is preliminary data.</text>
</comment>
<sequence length="713" mass="82542">MDDCLRKCFPCCFRPRQPIPNLYDDLNDLEFENLLSGGVQLQQRQSNNSFWDSLVSLFHRKKQGQIRLESDVNSPTFPQADDNFLDQALDEDVDILSVEDVQRITKNIGSTENKGSSGNLTREFGVKRENEKLIDFNSVVEKDLEKMNSKLPEPRKLNNFNFSRKLTQKINPSEFVEAINYKSDISSLQNIEHEKEVIDDRPPYKRNNIEFHQQTSPARPNSQIGTIASKKFTEDVPIVFYQDNPLGQKSKEGSPTSKILQDDPKRGFLKDDDDDIASDLSSDDNNVEDNKQKFDPTLLKKLSSLKLKNDSDEDSVFSSFKFEDDDRNGDAGNFSYEEDDDDIFQKPFKTKKKKSFSLNKSNNDCKKAKIQAVKKYELDPQILKELSALYPDTINCYKNKNIDVENNFENEKFVENKIEYVNNLNTLELKYEVAESGPISSMDLSTDGNLIATFCSTGSTKIWDVDTGNLLKNLRDKNEINIEEHYVGKFLRDDDSLICVGGKLKDRKSWSNEDDDNQILPCPIKIFDIISGKVILTLNFHNEEILDIKKLKFKEKNYLLSTSQDGYINKWSLNDDWSKLESFQKMKDEVTCMAFSISFLPNSGNKFFIAACDDSLRLYDFETCELIHSFEQIFSYYCDFVKFINPVEIIESELVDDEEEFSYILTRGVETLDMEDNTINSLPNKIYLHKLIYPKEKLEEFKLIKVKEYMHEE</sequence>
<dbReference type="SUPFAM" id="SSF50978">
    <property type="entry name" value="WD40 repeat-like"/>
    <property type="match status" value="1"/>
</dbReference>
<evidence type="ECO:0000256" key="2">
    <source>
        <dbReference type="ARBA" id="ARBA00022737"/>
    </source>
</evidence>
<keyword evidence="2" id="KW-0677">Repeat</keyword>
<protein>
    <recommendedName>
        <fullName evidence="7">WD40 repeat-like protein</fullName>
    </recommendedName>
</protein>
<dbReference type="Gene3D" id="2.130.10.10">
    <property type="entry name" value="YVTN repeat-like/Quinoprotein amine dehydrogenase"/>
    <property type="match status" value="2"/>
</dbReference>
<evidence type="ECO:0000313" key="5">
    <source>
        <dbReference type="EMBL" id="KAJ3222424.1"/>
    </source>
</evidence>